<dbReference type="OrthoDB" id="9763949at2"/>
<sequence length="386" mass="39269">MKIVGLMSGTSYDGVDVAAAEFTAEGDTVWLRPLGHRGLDYDDDLRAEIGALLPPAATTVEAVCRLDNRLGEVFAEAAAVGVELAGGAADAVVSPGQTVFHWVRGGRAHGTLQLGAVARVAARVGVPVLSDLRSADIAAGGQGAPLVPAFDALLLDPAGAPRAALNLGGIANLTVVAPGAPVLGYDVGPANALLDAAARRFLGRPCDLDGARAAAGRVHPGLLDALLAEPYYAAPPPKSTGKELFHDGYLAGRLAAVGEPVPADDVLATLTELTARVVAAECDRHGVVEVVAAGGGVRNPTLTARLAALGGDRWRLRTTDELGVPAQAKEAYAFALLGWLSWHGLPGALPSVTGATRPGVLGSWTPAGPAHGAAPAVPPRRLRIRT</sequence>
<keyword evidence="1" id="KW-0119">Carbohydrate metabolism</keyword>
<dbReference type="GO" id="GO:0016773">
    <property type="term" value="F:phosphotransferase activity, alcohol group as acceptor"/>
    <property type="evidence" value="ECO:0007669"/>
    <property type="project" value="UniProtKB-UniRule"/>
</dbReference>
<dbReference type="RefSeq" id="WP_111135462.1">
    <property type="nucleotide sequence ID" value="NZ_POUB01000129.1"/>
</dbReference>
<name>A0A2W2C7G1_9ACTN</name>
<dbReference type="GO" id="GO:0097175">
    <property type="term" value="P:1,6-anhydro-N-acetyl-beta-muramic acid catabolic process"/>
    <property type="evidence" value="ECO:0007669"/>
    <property type="project" value="UniProtKB-UniRule"/>
</dbReference>
<evidence type="ECO:0000256" key="1">
    <source>
        <dbReference type="HAMAP-Rule" id="MF_01270"/>
    </source>
</evidence>
<proteinExistence type="inferred from homology"/>
<reference evidence="2 3" key="1">
    <citation type="submission" date="2018-01" db="EMBL/GenBank/DDBJ databases">
        <title>Draft genome sequence of Salinispora sp. 13K206.</title>
        <authorList>
            <person name="Sahin N."/>
            <person name="Saygin H."/>
            <person name="Ay H."/>
        </authorList>
    </citation>
    <scope>NUCLEOTIDE SEQUENCE [LARGE SCALE GENOMIC DNA]</scope>
    <source>
        <strain evidence="2 3">13K206</strain>
    </source>
</reference>
<dbReference type="InterPro" id="IPR005338">
    <property type="entry name" value="Anhydro_N_Ac-Mur_kinase"/>
</dbReference>
<keyword evidence="1" id="KW-0547">Nucleotide-binding</keyword>
<comment type="similarity">
    <text evidence="1">Belongs to the anhydro-N-acetylmuramic acid kinase family.</text>
</comment>
<comment type="function">
    <text evidence="1">Catalyzes the specific phosphorylation of 1,6-anhydro-N-acetylmuramic acid (anhMurNAc) with the simultaneous cleavage of the 1,6-anhydro ring, generating MurNAc-6-P. Is required for the utilization of anhMurNAc either imported from the medium or derived from its own cell wall murein, and thus plays a role in cell wall recycling.</text>
</comment>
<dbReference type="UniPathway" id="UPA00544"/>
<dbReference type="CDD" id="cd24050">
    <property type="entry name" value="ASKHA_NBD_ANMK"/>
    <property type="match status" value="1"/>
</dbReference>
<keyword evidence="1" id="KW-0067">ATP-binding</keyword>
<dbReference type="EC" id="2.7.1.170" evidence="1"/>
<gene>
    <name evidence="1" type="primary">anmK</name>
    <name evidence="2" type="ORF">C1I99_18410</name>
</gene>
<organism evidence="2 3">
    <name type="scientific">Micromonospora deserti</name>
    <dbReference type="NCBI Taxonomy" id="2070366"/>
    <lineage>
        <taxon>Bacteria</taxon>
        <taxon>Bacillati</taxon>
        <taxon>Actinomycetota</taxon>
        <taxon>Actinomycetes</taxon>
        <taxon>Micromonosporales</taxon>
        <taxon>Micromonosporaceae</taxon>
        <taxon>Micromonospora</taxon>
    </lineage>
</organism>
<dbReference type="SUPFAM" id="SSF53067">
    <property type="entry name" value="Actin-like ATPase domain"/>
    <property type="match status" value="1"/>
</dbReference>
<dbReference type="InterPro" id="IPR043129">
    <property type="entry name" value="ATPase_NBD"/>
</dbReference>
<keyword evidence="3" id="KW-1185">Reference proteome</keyword>
<evidence type="ECO:0000313" key="3">
    <source>
        <dbReference type="Proteomes" id="UP000248749"/>
    </source>
</evidence>
<dbReference type="PANTHER" id="PTHR30605">
    <property type="entry name" value="ANHYDRO-N-ACETYLMURAMIC ACID KINASE"/>
    <property type="match status" value="1"/>
</dbReference>
<dbReference type="HAMAP" id="MF_01270">
    <property type="entry name" value="AnhMurNAc_kinase"/>
    <property type="match status" value="1"/>
</dbReference>
<dbReference type="NCBIfam" id="NF007146">
    <property type="entry name" value="PRK09585.2-6"/>
    <property type="match status" value="1"/>
</dbReference>
<protein>
    <recommendedName>
        <fullName evidence="1">Anhydro-N-acetylmuramic acid kinase</fullName>
        <ecNumber evidence="1">2.7.1.170</ecNumber>
    </recommendedName>
    <alternativeName>
        <fullName evidence="1">AnhMurNAc kinase</fullName>
    </alternativeName>
</protein>
<dbReference type="AlphaFoldDB" id="A0A2W2C7G1"/>
<comment type="pathway">
    <text evidence="1">Cell wall biogenesis; peptidoglycan recycling.</text>
</comment>
<evidence type="ECO:0000313" key="2">
    <source>
        <dbReference type="EMBL" id="PZF95281.1"/>
    </source>
</evidence>
<dbReference type="Gene3D" id="3.30.420.40">
    <property type="match status" value="2"/>
</dbReference>
<dbReference type="UniPathway" id="UPA00343"/>
<feature type="binding site" evidence="1">
    <location>
        <begin position="9"/>
        <end position="16"/>
    </location>
    <ligand>
        <name>ATP</name>
        <dbReference type="ChEBI" id="CHEBI:30616"/>
    </ligand>
</feature>
<dbReference type="Pfam" id="PF03702">
    <property type="entry name" value="AnmK"/>
    <property type="match status" value="1"/>
</dbReference>
<keyword evidence="1 2" id="KW-0418">Kinase</keyword>
<keyword evidence="1" id="KW-0808">Transferase</keyword>
<dbReference type="GO" id="GO:0016301">
    <property type="term" value="F:kinase activity"/>
    <property type="evidence" value="ECO:0007669"/>
    <property type="project" value="UniProtKB-KW"/>
</dbReference>
<comment type="pathway">
    <text evidence="1">Amino-sugar metabolism; 1,6-anhydro-N-acetylmuramate degradation.</text>
</comment>
<accession>A0A2W2C7G1</accession>
<dbReference type="Proteomes" id="UP000248749">
    <property type="component" value="Unassembled WGS sequence"/>
</dbReference>
<dbReference type="EMBL" id="POUB01000129">
    <property type="protein sequence ID" value="PZF95281.1"/>
    <property type="molecule type" value="Genomic_DNA"/>
</dbReference>
<dbReference type="PANTHER" id="PTHR30605:SF0">
    <property type="entry name" value="ANHYDRO-N-ACETYLMURAMIC ACID KINASE"/>
    <property type="match status" value="1"/>
</dbReference>
<dbReference type="GO" id="GO:0006040">
    <property type="term" value="P:amino sugar metabolic process"/>
    <property type="evidence" value="ECO:0007669"/>
    <property type="project" value="InterPro"/>
</dbReference>
<dbReference type="GO" id="GO:0005524">
    <property type="term" value="F:ATP binding"/>
    <property type="evidence" value="ECO:0007669"/>
    <property type="project" value="UniProtKB-UniRule"/>
</dbReference>
<comment type="catalytic activity">
    <reaction evidence="1">
        <text>1,6-anhydro-N-acetyl-beta-muramate + ATP + H2O = N-acetyl-D-muramate 6-phosphate + ADP + H(+)</text>
        <dbReference type="Rhea" id="RHEA:24952"/>
        <dbReference type="ChEBI" id="CHEBI:15377"/>
        <dbReference type="ChEBI" id="CHEBI:15378"/>
        <dbReference type="ChEBI" id="CHEBI:30616"/>
        <dbReference type="ChEBI" id="CHEBI:58690"/>
        <dbReference type="ChEBI" id="CHEBI:58722"/>
        <dbReference type="ChEBI" id="CHEBI:456216"/>
        <dbReference type="EC" id="2.7.1.170"/>
    </reaction>
</comment>
<comment type="caution">
    <text evidence="2">The sequence shown here is derived from an EMBL/GenBank/DDBJ whole genome shotgun (WGS) entry which is preliminary data.</text>
</comment>
<dbReference type="GO" id="GO:0009254">
    <property type="term" value="P:peptidoglycan turnover"/>
    <property type="evidence" value="ECO:0007669"/>
    <property type="project" value="UniProtKB-UniRule"/>
</dbReference>